<dbReference type="KEGG" id="sfeu:IM697_28600"/>
<protein>
    <recommendedName>
        <fullName evidence="3">Xaa-Pro dipeptidyl-peptidase C-terminal domain-containing protein</fullName>
    </recommendedName>
</protein>
<organism evidence="4 5">
    <name type="scientific">Streptomyces ferrugineus</name>
    <dbReference type="NCBI Taxonomy" id="1413221"/>
    <lineage>
        <taxon>Bacteria</taxon>
        <taxon>Bacillati</taxon>
        <taxon>Actinomycetota</taxon>
        <taxon>Actinomycetes</taxon>
        <taxon>Kitasatosporales</taxon>
        <taxon>Streptomycetaceae</taxon>
        <taxon>Streptomyces</taxon>
    </lineage>
</organism>
<evidence type="ECO:0000256" key="1">
    <source>
        <dbReference type="SAM" id="MobiDB-lite"/>
    </source>
</evidence>
<feature type="compositionally biased region" description="Low complexity" evidence="1">
    <location>
        <begin position="141"/>
        <end position="152"/>
    </location>
</feature>
<keyword evidence="5" id="KW-1185">Reference proteome</keyword>
<dbReference type="Proteomes" id="UP000594205">
    <property type="component" value="Chromosome"/>
</dbReference>
<feature type="region of interest" description="Disordered" evidence="1">
    <location>
        <begin position="141"/>
        <end position="173"/>
    </location>
</feature>
<dbReference type="GO" id="GO:0008239">
    <property type="term" value="F:dipeptidyl-peptidase activity"/>
    <property type="evidence" value="ECO:0007669"/>
    <property type="project" value="InterPro"/>
</dbReference>
<feature type="region of interest" description="Disordered" evidence="1">
    <location>
        <begin position="31"/>
        <end position="89"/>
    </location>
</feature>
<dbReference type="Pfam" id="PF08530">
    <property type="entry name" value="PepX_C"/>
    <property type="match status" value="1"/>
</dbReference>
<dbReference type="InterPro" id="IPR008979">
    <property type="entry name" value="Galactose-bd-like_sf"/>
</dbReference>
<dbReference type="SUPFAM" id="SSF49785">
    <property type="entry name" value="Galactose-binding domain-like"/>
    <property type="match status" value="1"/>
</dbReference>
<gene>
    <name evidence="4" type="ORF">IM697_28600</name>
</gene>
<accession>A0A7M2SCS4</accession>
<evidence type="ECO:0000256" key="2">
    <source>
        <dbReference type="SAM" id="SignalP"/>
    </source>
</evidence>
<keyword evidence="2" id="KW-0732">Signal</keyword>
<evidence type="ECO:0000313" key="4">
    <source>
        <dbReference type="EMBL" id="QOV34106.1"/>
    </source>
</evidence>
<dbReference type="EMBL" id="CP063373">
    <property type="protein sequence ID" value="QOV34106.1"/>
    <property type="molecule type" value="Genomic_DNA"/>
</dbReference>
<feature type="compositionally biased region" description="Basic and acidic residues" evidence="1">
    <location>
        <begin position="39"/>
        <end position="52"/>
    </location>
</feature>
<feature type="chain" id="PRO_5030532371" description="Xaa-Pro dipeptidyl-peptidase C-terminal domain-containing protein" evidence="2">
    <location>
        <begin position="39"/>
        <end position="173"/>
    </location>
</feature>
<name>A0A7M2SCS4_9ACTN</name>
<feature type="domain" description="Xaa-Pro dipeptidyl-peptidase C-terminal" evidence="3">
    <location>
        <begin position="51"/>
        <end position="126"/>
    </location>
</feature>
<evidence type="ECO:0000313" key="5">
    <source>
        <dbReference type="Proteomes" id="UP000594205"/>
    </source>
</evidence>
<dbReference type="Gene3D" id="2.60.120.260">
    <property type="entry name" value="Galactose-binding domain-like"/>
    <property type="match status" value="1"/>
</dbReference>
<feature type="signal peptide" evidence="2">
    <location>
        <begin position="1"/>
        <end position="38"/>
    </location>
</feature>
<reference evidence="4 5" key="1">
    <citation type="submission" date="2020-10" db="EMBL/GenBank/DDBJ databases">
        <title>Streptomyces ferrugineus complate genome analysis.</title>
        <authorList>
            <person name="Anwar N."/>
        </authorList>
    </citation>
    <scope>NUCLEOTIDE SEQUENCE [LARGE SCALE GENOMIC DNA]</scope>
    <source>
        <strain evidence="4 5">CCTCC AA2014009</strain>
    </source>
</reference>
<dbReference type="InterPro" id="IPR013736">
    <property type="entry name" value="Xaa-Pro_dipept_C"/>
</dbReference>
<dbReference type="AlphaFoldDB" id="A0A7M2SCS4"/>
<evidence type="ECO:0000259" key="3">
    <source>
        <dbReference type="Pfam" id="PF08530"/>
    </source>
</evidence>
<proteinExistence type="predicted"/>
<sequence length="173" mass="18096">MYRPRMPKRTRFTIWRPLATAAVAALPARFPTPAAAHAAPRESKPRKAKTADVDYTVVSRGRAGLGNHAPDPKGGPLTPGKPYTATPDHVVPAGHRLALIVAGTGKDLIEPPSAKPTLALVLARTKARVPLVGRAHAFPRATADAPSAAPVAGRLDGVPTAPRPVHRIPEAGQ</sequence>